<reference evidence="1 2" key="1">
    <citation type="submission" date="2016-06" db="EMBL/GenBank/DDBJ databases">
        <authorList>
            <person name="Haines A.N."/>
            <person name="Council K.R."/>
        </authorList>
    </citation>
    <scope>NUCLEOTIDE SEQUENCE [LARGE SCALE GENOMIC DNA]</scope>
    <source>
        <strain evidence="1 2">SP158-29</strain>
    </source>
</reference>
<accession>A0A2I8AHB0</accession>
<proteinExistence type="predicted"/>
<dbReference type="AlphaFoldDB" id="A0A2I8AHB0"/>
<name>A0A2I8AHB0_9STRE</name>
<evidence type="ECO:0000313" key="2">
    <source>
        <dbReference type="Proteomes" id="UP000217465"/>
    </source>
</evidence>
<protein>
    <submittedName>
        <fullName evidence="1">Uncharacterized protein</fullName>
    </submittedName>
</protein>
<evidence type="ECO:0000313" key="1">
    <source>
        <dbReference type="EMBL" id="PCH13569.1"/>
    </source>
</evidence>
<sequence>MLELSLILSMVTQVHYTLFYKHVKKMRGY</sequence>
<organism evidence="1 2">
    <name type="scientific">Streptococcus parauberis</name>
    <dbReference type="NCBI Taxonomy" id="1348"/>
    <lineage>
        <taxon>Bacteria</taxon>
        <taxon>Bacillati</taxon>
        <taxon>Bacillota</taxon>
        <taxon>Bacilli</taxon>
        <taxon>Lactobacillales</taxon>
        <taxon>Streptococcaceae</taxon>
        <taxon>Streptococcus</taxon>
    </lineage>
</organism>
<comment type="caution">
    <text evidence="1">The sequence shown here is derived from an EMBL/GenBank/DDBJ whole genome shotgun (WGS) entry which is preliminary data.</text>
</comment>
<dbReference type="Proteomes" id="UP000217465">
    <property type="component" value="Unassembled WGS sequence"/>
</dbReference>
<gene>
    <name evidence="1" type="ORF">A9Y57_00202</name>
</gene>
<dbReference type="EMBL" id="NSGR01000004">
    <property type="protein sequence ID" value="PCH13569.1"/>
    <property type="molecule type" value="Genomic_DNA"/>
</dbReference>